<feature type="chain" id="PRO_5046867496" description="Lipoprotein" evidence="2">
    <location>
        <begin position="39"/>
        <end position="146"/>
    </location>
</feature>
<organism evidence="3 4">
    <name type="scientific">Cobetia marina</name>
    <name type="common">Deleya marina</name>
    <dbReference type="NCBI Taxonomy" id="28258"/>
    <lineage>
        <taxon>Bacteria</taxon>
        <taxon>Pseudomonadati</taxon>
        <taxon>Pseudomonadota</taxon>
        <taxon>Gammaproteobacteria</taxon>
        <taxon>Oceanospirillales</taxon>
        <taxon>Halomonadaceae</taxon>
        <taxon>Cobetia</taxon>
    </lineage>
</organism>
<dbReference type="RefSeq" id="WP_084208978.1">
    <property type="nucleotide sequence ID" value="NZ_CP017114.1"/>
</dbReference>
<feature type="compositionally biased region" description="Polar residues" evidence="1">
    <location>
        <begin position="46"/>
        <end position="68"/>
    </location>
</feature>
<proteinExistence type="predicted"/>
<keyword evidence="2" id="KW-0732">Signal</keyword>
<gene>
    <name evidence="3" type="ORF">V6243_06645</name>
</gene>
<protein>
    <recommendedName>
        <fullName evidence="5">Lipoprotein</fullName>
    </recommendedName>
</protein>
<feature type="compositionally biased region" description="Polar residues" evidence="1">
    <location>
        <begin position="137"/>
        <end position="146"/>
    </location>
</feature>
<accession>A0ABU9GDE9</accession>
<evidence type="ECO:0000313" key="4">
    <source>
        <dbReference type="Proteomes" id="UP001378242"/>
    </source>
</evidence>
<evidence type="ECO:0000256" key="1">
    <source>
        <dbReference type="SAM" id="MobiDB-lite"/>
    </source>
</evidence>
<keyword evidence="4" id="KW-1185">Reference proteome</keyword>
<reference evidence="3 4" key="1">
    <citation type="submission" date="2024-02" db="EMBL/GenBank/DDBJ databases">
        <title>Bacteria isolated from the canopy kelp, Nereocystis luetkeana.</title>
        <authorList>
            <person name="Pfister C.A."/>
            <person name="Younker I.T."/>
            <person name="Light S.H."/>
        </authorList>
    </citation>
    <scope>NUCLEOTIDE SEQUENCE [LARGE SCALE GENOMIC DNA]</scope>
    <source>
        <strain evidence="3 4">TI.5.07</strain>
    </source>
</reference>
<name>A0ABU9GDE9_COBMA</name>
<sequence length="146" mass="15295">MSFTTPSPFRAGASRKTRYGVGIAAVMLGCLSLSPAYAFDEMNTETGVSGAAASQHSSNGEPTTSHSTRTAEDSRDNGANYQQHQQPEASQQSKDEAKRQVQKSLDGGDIGSQGGRHANTGQAKPTENWFGCPPSGGKQTAQCDGK</sequence>
<feature type="region of interest" description="Disordered" evidence="1">
    <location>
        <begin position="46"/>
        <end position="146"/>
    </location>
</feature>
<evidence type="ECO:0008006" key="5">
    <source>
        <dbReference type="Google" id="ProtNLM"/>
    </source>
</evidence>
<dbReference type="Proteomes" id="UP001378242">
    <property type="component" value="Unassembled WGS sequence"/>
</dbReference>
<comment type="caution">
    <text evidence="3">The sequence shown here is derived from an EMBL/GenBank/DDBJ whole genome shotgun (WGS) entry which is preliminary data.</text>
</comment>
<dbReference type="GeneID" id="43178397"/>
<evidence type="ECO:0000256" key="2">
    <source>
        <dbReference type="SAM" id="SignalP"/>
    </source>
</evidence>
<evidence type="ECO:0000313" key="3">
    <source>
        <dbReference type="EMBL" id="MEL0616506.1"/>
    </source>
</evidence>
<dbReference type="EMBL" id="JBAKAP010000005">
    <property type="protein sequence ID" value="MEL0616506.1"/>
    <property type="molecule type" value="Genomic_DNA"/>
</dbReference>
<feature type="signal peptide" evidence="2">
    <location>
        <begin position="1"/>
        <end position="38"/>
    </location>
</feature>
<feature type="compositionally biased region" description="Low complexity" evidence="1">
    <location>
        <begin position="82"/>
        <end position="92"/>
    </location>
</feature>